<accession>A0A914DIX0</accession>
<evidence type="ECO:0000313" key="1">
    <source>
        <dbReference type="Proteomes" id="UP000887540"/>
    </source>
</evidence>
<sequence>MEFELLVGGQRDRQLYPHPITRDPSNLSFCYEWTRNGKKERYRRFACKACRAKRDKGEKIRVPELKAHLNQDIWLSTVPHCPHSCSPKLYDELKNSAIEDVNDEEAVAGDNVMEVDEVLTESNK</sequence>
<proteinExistence type="predicted"/>
<evidence type="ECO:0000313" key="2">
    <source>
        <dbReference type="WBParaSite" id="ACRNAN_scaffold2742.g22076.t1"/>
    </source>
</evidence>
<name>A0A914DIX0_9BILA</name>
<reference evidence="2" key="1">
    <citation type="submission" date="2022-11" db="UniProtKB">
        <authorList>
            <consortium name="WormBaseParasite"/>
        </authorList>
    </citation>
    <scope>IDENTIFICATION</scope>
</reference>
<organism evidence="1 2">
    <name type="scientific">Acrobeloides nanus</name>
    <dbReference type="NCBI Taxonomy" id="290746"/>
    <lineage>
        <taxon>Eukaryota</taxon>
        <taxon>Metazoa</taxon>
        <taxon>Ecdysozoa</taxon>
        <taxon>Nematoda</taxon>
        <taxon>Chromadorea</taxon>
        <taxon>Rhabditida</taxon>
        <taxon>Tylenchina</taxon>
        <taxon>Cephalobomorpha</taxon>
        <taxon>Cephaloboidea</taxon>
        <taxon>Cephalobidae</taxon>
        <taxon>Acrobeloides</taxon>
    </lineage>
</organism>
<protein>
    <submittedName>
        <fullName evidence="2">BED-type domain-containing protein</fullName>
    </submittedName>
</protein>
<dbReference type="AlphaFoldDB" id="A0A914DIX0"/>
<dbReference type="WBParaSite" id="ACRNAN_scaffold2742.g22076.t1">
    <property type="protein sequence ID" value="ACRNAN_scaffold2742.g22076.t1"/>
    <property type="gene ID" value="ACRNAN_scaffold2742.g22076"/>
</dbReference>
<dbReference type="Proteomes" id="UP000887540">
    <property type="component" value="Unplaced"/>
</dbReference>
<keyword evidence="1" id="KW-1185">Reference proteome</keyword>